<reference evidence="7" key="2">
    <citation type="journal article" date="2021" name="PeerJ">
        <title>Extensive microbial diversity within the chicken gut microbiome revealed by metagenomics and culture.</title>
        <authorList>
            <person name="Gilroy R."/>
            <person name="Ravi A."/>
            <person name="Getino M."/>
            <person name="Pursley I."/>
            <person name="Horton D.L."/>
            <person name="Alikhan N.F."/>
            <person name="Baker D."/>
            <person name="Gharbi K."/>
            <person name="Hall N."/>
            <person name="Watson M."/>
            <person name="Adriaenssens E.M."/>
            <person name="Foster-Nyarko E."/>
            <person name="Jarju S."/>
            <person name="Secka A."/>
            <person name="Antonio M."/>
            <person name="Oren A."/>
            <person name="Chaudhuri R.R."/>
            <person name="La Ragione R."/>
            <person name="Hildebrand F."/>
            <person name="Pallen M.J."/>
        </authorList>
    </citation>
    <scope>NUCLEOTIDE SEQUENCE</scope>
    <source>
        <strain evidence="7">CHK157-1446</strain>
    </source>
</reference>
<dbReference type="Proteomes" id="UP000823982">
    <property type="component" value="Unassembled WGS sequence"/>
</dbReference>
<comment type="similarity">
    <text evidence="1">Belongs to the ribonucleoside diphosphate reductase class-2 family.</text>
</comment>
<protein>
    <recommendedName>
        <fullName evidence="2">ribonucleoside-diphosphate reductase</fullName>
        <ecNumber evidence="2">1.17.4.1</ecNumber>
    </recommendedName>
</protein>
<proteinExistence type="inferred from homology"/>
<dbReference type="EC" id="1.17.4.1" evidence="2"/>
<dbReference type="EMBL" id="DVIR01000013">
    <property type="protein sequence ID" value="HIS24135.1"/>
    <property type="molecule type" value="Genomic_DNA"/>
</dbReference>
<evidence type="ECO:0000259" key="6">
    <source>
        <dbReference type="Pfam" id="PF12637"/>
    </source>
</evidence>
<dbReference type="AlphaFoldDB" id="A0A9D1JHW8"/>
<evidence type="ECO:0000256" key="2">
    <source>
        <dbReference type="ARBA" id="ARBA00012274"/>
    </source>
</evidence>
<evidence type="ECO:0000256" key="4">
    <source>
        <dbReference type="ARBA" id="ARBA00022741"/>
    </source>
</evidence>
<dbReference type="NCBIfam" id="TIGR03905">
    <property type="entry name" value="TIGR03905_4_Cys"/>
    <property type="match status" value="1"/>
</dbReference>
<dbReference type="InterPro" id="IPR023806">
    <property type="entry name" value="CHP03905"/>
</dbReference>
<evidence type="ECO:0000256" key="3">
    <source>
        <dbReference type="ARBA" id="ARBA00022634"/>
    </source>
</evidence>
<dbReference type="GO" id="GO:0071897">
    <property type="term" value="P:DNA biosynthetic process"/>
    <property type="evidence" value="ECO:0007669"/>
    <property type="project" value="UniProtKB-KW"/>
</dbReference>
<evidence type="ECO:0000313" key="7">
    <source>
        <dbReference type="EMBL" id="HIS24135.1"/>
    </source>
</evidence>
<evidence type="ECO:0000256" key="1">
    <source>
        <dbReference type="ARBA" id="ARBA00007405"/>
    </source>
</evidence>
<keyword evidence="3" id="KW-0237">DNA synthesis</keyword>
<dbReference type="InterPro" id="IPR024434">
    <property type="entry name" value="TSCPD_dom"/>
</dbReference>
<comment type="caution">
    <text evidence="7">The sequence shown here is derived from an EMBL/GenBank/DDBJ whole genome shotgun (WGS) entry which is preliminary data.</text>
</comment>
<reference evidence="7" key="1">
    <citation type="submission" date="2020-10" db="EMBL/GenBank/DDBJ databases">
        <authorList>
            <person name="Gilroy R."/>
        </authorList>
    </citation>
    <scope>NUCLEOTIDE SEQUENCE</scope>
    <source>
        <strain evidence="7">CHK157-1446</strain>
    </source>
</reference>
<dbReference type="GO" id="GO:0004748">
    <property type="term" value="F:ribonucleoside-diphosphate reductase activity, thioredoxin disulfide as acceptor"/>
    <property type="evidence" value="ECO:0007669"/>
    <property type="project" value="UniProtKB-EC"/>
</dbReference>
<keyword evidence="4" id="KW-0547">Nucleotide-binding</keyword>
<gene>
    <name evidence="7" type="ORF">IAD01_01870</name>
</gene>
<dbReference type="GO" id="GO:0000166">
    <property type="term" value="F:nucleotide binding"/>
    <property type="evidence" value="ECO:0007669"/>
    <property type="project" value="UniProtKB-KW"/>
</dbReference>
<evidence type="ECO:0000313" key="8">
    <source>
        <dbReference type="Proteomes" id="UP000823982"/>
    </source>
</evidence>
<sequence>MTFTYTTKGTCSKLINLTVEDGVIKDVSFVGGCNGNLKGISSLVKGMKVEDAIAKLDGIKCGAKNTSCPDQLAQALKTVL</sequence>
<feature type="domain" description="TSCPD" evidence="6">
    <location>
        <begin position="5"/>
        <end position="79"/>
    </location>
</feature>
<name>A0A9D1JHW8_9FIRM</name>
<accession>A0A9D1JHW8</accession>
<comment type="catalytic activity">
    <reaction evidence="5">
        <text>a 2'-deoxyribonucleoside 5'-diphosphate + [thioredoxin]-disulfide + H2O = a ribonucleoside 5'-diphosphate + [thioredoxin]-dithiol</text>
        <dbReference type="Rhea" id="RHEA:23252"/>
        <dbReference type="Rhea" id="RHEA-COMP:10698"/>
        <dbReference type="Rhea" id="RHEA-COMP:10700"/>
        <dbReference type="ChEBI" id="CHEBI:15377"/>
        <dbReference type="ChEBI" id="CHEBI:29950"/>
        <dbReference type="ChEBI" id="CHEBI:50058"/>
        <dbReference type="ChEBI" id="CHEBI:57930"/>
        <dbReference type="ChEBI" id="CHEBI:73316"/>
        <dbReference type="EC" id="1.17.4.1"/>
    </reaction>
</comment>
<dbReference type="Pfam" id="PF12637">
    <property type="entry name" value="TSCPD"/>
    <property type="match status" value="1"/>
</dbReference>
<organism evidence="7 8">
    <name type="scientific">Candidatus Faeciplasma gallinarum</name>
    <dbReference type="NCBI Taxonomy" id="2840799"/>
    <lineage>
        <taxon>Bacteria</taxon>
        <taxon>Bacillati</taxon>
        <taxon>Bacillota</taxon>
        <taxon>Clostridia</taxon>
        <taxon>Eubacteriales</taxon>
        <taxon>Oscillospiraceae</taxon>
        <taxon>Oscillospiraceae incertae sedis</taxon>
        <taxon>Candidatus Faeciplasma</taxon>
    </lineage>
</organism>
<evidence type="ECO:0000256" key="5">
    <source>
        <dbReference type="ARBA" id="ARBA00047754"/>
    </source>
</evidence>